<dbReference type="InterPro" id="IPR044742">
    <property type="entry name" value="DEAD/DEAH_RhlB"/>
</dbReference>
<dbReference type="PROSITE" id="PS51194">
    <property type="entry name" value="HELICASE_CTER"/>
    <property type="match status" value="1"/>
</dbReference>
<dbReference type="CDD" id="cd00268">
    <property type="entry name" value="DEADc"/>
    <property type="match status" value="1"/>
</dbReference>
<feature type="domain" description="DEAD-box RNA helicase Q" evidence="9">
    <location>
        <begin position="41"/>
        <end position="69"/>
    </location>
</feature>
<evidence type="ECO:0000256" key="1">
    <source>
        <dbReference type="ARBA" id="ARBA00022741"/>
    </source>
</evidence>
<dbReference type="SMART" id="SM00490">
    <property type="entry name" value="HELICc"/>
    <property type="match status" value="1"/>
</dbReference>
<dbReference type="GO" id="GO:0016787">
    <property type="term" value="F:hydrolase activity"/>
    <property type="evidence" value="ECO:0007669"/>
    <property type="project" value="UniProtKB-KW"/>
</dbReference>
<evidence type="ECO:0008006" key="12">
    <source>
        <dbReference type="Google" id="ProtNLM"/>
    </source>
</evidence>
<comment type="caution">
    <text evidence="10">The sequence shown here is derived from an EMBL/GenBank/DDBJ whole genome shotgun (WGS) entry which is preliminary data.</text>
</comment>
<accession>A0A1F4ZE14</accession>
<dbReference type="AlphaFoldDB" id="A0A1F4ZE14"/>
<feature type="domain" description="Helicase ATP-binding" evidence="7">
    <location>
        <begin position="72"/>
        <end position="241"/>
    </location>
</feature>
<keyword evidence="2" id="KW-0378">Hydrolase</keyword>
<evidence type="ECO:0000256" key="4">
    <source>
        <dbReference type="ARBA" id="ARBA00022840"/>
    </source>
</evidence>
<dbReference type="InterPro" id="IPR014014">
    <property type="entry name" value="RNA_helicase_DEAD_Q_motif"/>
</dbReference>
<keyword evidence="4" id="KW-0067">ATP-binding</keyword>
<dbReference type="GO" id="GO:0003724">
    <property type="term" value="F:RNA helicase activity"/>
    <property type="evidence" value="ECO:0007669"/>
    <property type="project" value="InterPro"/>
</dbReference>
<dbReference type="Gene3D" id="3.40.50.300">
    <property type="entry name" value="P-loop containing nucleotide triphosphate hydrolases"/>
    <property type="match status" value="2"/>
</dbReference>
<reference evidence="10 11" key="1">
    <citation type="journal article" date="2016" name="Nat. Commun.">
        <title>Thousands of microbial genomes shed light on interconnected biogeochemical processes in an aquifer system.</title>
        <authorList>
            <person name="Anantharaman K."/>
            <person name="Brown C.T."/>
            <person name="Hug L.A."/>
            <person name="Sharon I."/>
            <person name="Castelle C.J."/>
            <person name="Probst A.J."/>
            <person name="Thomas B.C."/>
            <person name="Singh A."/>
            <person name="Wilkins M.J."/>
            <person name="Karaoz U."/>
            <person name="Brodie E.L."/>
            <person name="Williams K.H."/>
            <person name="Hubbard S.S."/>
            <person name="Banfield J.F."/>
        </authorList>
    </citation>
    <scope>NUCLEOTIDE SEQUENCE [LARGE SCALE GENOMIC DNA]</scope>
</reference>
<sequence length="382" mass="42460">MGFNRNQRSFRRVRSFDPTFLVRDATLRPSGQQSGPYVAKNSFLGFSLHSQLLRNIEGRGYKTPTPIQDQAIPHLLSGRDVVGIAGTGTGKTAAFLIPLINRVMGDKSQRVLIMSPTRELAAQTEQELKHLTSGMNVFSTLCIGGVGMGFQIRGLQRNPNFAVGTPGRLIDLEKNRKINFSTFGSVVLDEVDRMLDMGFIHDMTRVISQLPKERNFAFFSATMPDNVQNVARRFLRNPVTIKIETNTSMANIAQNIVKTNGKAKIEVLHDLLIKDGFNKVLVFGRTKFGLERLARDLGSRGFDVAAIHGNKSQGQRLRALESFRSSRVKVLLATDVASRGLDVEGVTHVINFDLPETREDYIHRIGRTGRVNNRGVALTLVD</sequence>
<dbReference type="InterPro" id="IPR001650">
    <property type="entry name" value="Helicase_C-like"/>
</dbReference>
<keyword evidence="1" id="KW-0547">Nucleotide-binding</keyword>
<evidence type="ECO:0000259" key="8">
    <source>
        <dbReference type="PROSITE" id="PS51194"/>
    </source>
</evidence>
<dbReference type="Pfam" id="PF00270">
    <property type="entry name" value="DEAD"/>
    <property type="match status" value="1"/>
</dbReference>
<dbReference type="PROSITE" id="PS51195">
    <property type="entry name" value="Q_MOTIF"/>
    <property type="match status" value="1"/>
</dbReference>
<name>A0A1F4ZE14_9BACT</name>
<dbReference type="Proteomes" id="UP000177080">
    <property type="component" value="Unassembled WGS sequence"/>
</dbReference>
<dbReference type="PANTHER" id="PTHR47959:SF13">
    <property type="entry name" value="ATP-DEPENDENT RNA HELICASE RHLE"/>
    <property type="match status" value="1"/>
</dbReference>
<dbReference type="GO" id="GO:0003676">
    <property type="term" value="F:nucleic acid binding"/>
    <property type="evidence" value="ECO:0007669"/>
    <property type="project" value="InterPro"/>
</dbReference>
<dbReference type="PROSITE" id="PS51192">
    <property type="entry name" value="HELICASE_ATP_BIND_1"/>
    <property type="match status" value="1"/>
</dbReference>
<evidence type="ECO:0000256" key="2">
    <source>
        <dbReference type="ARBA" id="ARBA00022801"/>
    </source>
</evidence>
<evidence type="ECO:0000256" key="6">
    <source>
        <dbReference type="PROSITE-ProRule" id="PRU00552"/>
    </source>
</evidence>
<dbReference type="SMART" id="SM00487">
    <property type="entry name" value="DEXDc"/>
    <property type="match status" value="1"/>
</dbReference>
<dbReference type="SUPFAM" id="SSF52540">
    <property type="entry name" value="P-loop containing nucleoside triphosphate hydrolases"/>
    <property type="match status" value="2"/>
</dbReference>
<evidence type="ECO:0000259" key="9">
    <source>
        <dbReference type="PROSITE" id="PS51195"/>
    </source>
</evidence>
<evidence type="ECO:0000313" key="10">
    <source>
        <dbReference type="EMBL" id="OGD04468.1"/>
    </source>
</evidence>
<dbReference type="Pfam" id="PF00271">
    <property type="entry name" value="Helicase_C"/>
    <property type="match status" value="1"/>
</dbReference>
<evidence type="ECO:0000313" key="11">
    <source>
        <dbReference type="Proteomes" id="UP000177080"/>
    </source>
</evidence>
<dbReference type="InterPro" id="IPR014001">
    <property type="entry name" value="Helicase_ATP-bd"/>
</dbReference>
<evidence type="ECO:0000256" key="5">
    <source>
        <dbReference type="ARBA" id="ARBA00038437"/>
    </source>
</evidence>
<dbReference type="GO" id="GO:0005524">
    <property type="term" value="F:ATP binding"/>
    <property type="evidence" value="ECO:0007669"/>
    <property type="project" value="UniProtKB-KW"/>
</dbReference>
<feature type="domain" description="Helicase C-terminal" evidence="8">
    <location>
        <begin position="264"/>
        <end position="382"/>
    </location>
</feature>
<evidence type="ECO:0000256" key="3">
    <source>
        <dbReference type="ARBA" id="ARBA00022806"/>
    </source>
</evidence>
<proteinExistence type="inferred from homology"/>
<dbReference type="EMBL" id="MEXN01000001">
    <property type="protein sequence ID" value="OGD04468.1"/>
    <property type="molecule type" value="Genomic_DNA"/>
</dbReference>
<dbReference type="CDD" id="cd18787">
    <property type="entry name" value="SF2_C_DEAD"/>
    <property type="match status" value="1"/>
</dbReference>
<dbReference type="InterPro" id="IPR011545">
    <property type="entry name" value="DEAD/DEAH_box_helicase_dom"/>
</dbReference>
<dbReference type="STRING" id="1797259.A2989_05505"/>
<dbReference type="GO" id="GO:0005829">
    <property type="term" value="C:cytosol"/>
    <property type="evidence" value="ECO:0007669"/>
    <property type="project" value="TreeGrafter"/>
</dbReference>
<dbReference type="PANTHER" id="PTHR47959">
    <property type="entry name" value="ATP-DEPENDENT RNA HELICASE RHLE-RELATED"/>
    <property type="match status" value="1"/>
</dbReference>
<feature type="short sequence motif" description="Q motif" evidence="6">
    <location>
        <begin position="41"/>
        <end position="69"/>
    </location>
</feature>
<evidence type="ECO:0000259" key="7">
    <source>
        <dbReference type="PROSITE" id="PS51192"/>
    </source>
</evidence>
<keyword evidence="3" id="KW-0347">Helicase</keyword>
<dbReference type="InterPro" id="IPR027417">
    <property type="entry name" value="P-loop_NTPase"/>
</dbReference>
<comment type="similarity">
    <text evidence="5">Belongs to the DEAD box helicase family.</text>
</comment>
<organism evidence="10 11">
    <name type="scientific">Candidatus Amesbacteria bacterium RIFCSPLOWO2_01_FULL_48_25</name>
    <dbReference type="NCBI Taxonomy" id="1797259"/>
    <lineage>
        <taxon>Bacteria</taxon>
        <taxon>Candidatus Amesiibacteriota</taxon>
    </lineage>
</organism>
<protein>
    <recommendedName>
        <fullName evidence="12">RNA helicase</fullName>
    </recommendedName>
</protein>
<gene>
    <name evidence="10" type="ORF">A2989_05505</name>
</gene>
<dbReference type="InterPro" id="IPR050079">
    <property type="entry name" value="DEAD_box_RNA_helicase"/>
</dbReference>